<dbReference type="EMBL" id="CAXIEN010000201">
    <property type="protein sequence ID" value="CAL1286308.1"/>
    <property type="molecule type" value="Genomic_DNA"/>
</dbReference>
<evidence type="ECO:0000313" key="2">
    <source>
        <dbReference type="Proteomes" id="UP001497382"/>
    </source>
</evidence>
<protein>
    <submittedName>
        <fullName evidence="1">Uncharacterized protein</fullName>
    </submittedName>
</protein>
<reference evidence="1 2" key="1">
    <citation type="submission" date="2024-04" db="EMBL/GenBank/DDBJ databases">
        <authorList>
            <person name="Rising A."/>
            <person name="Reimegard J."/>
            <person name="Sonavane S."/>
            <person name="Akerstrom W."/>
            <person name="Nylinder S."/>
            <person name="Hedman E."/>
            <person name="Kallberg Y."/>
        </authorList>
    </citation>
    <scope>NUCLEOTIDE SEQUENCE [LARGE SCALE GENOMIC DNA]</scope>
</reference>
<sequence>MSVNITVHFIVVTENLPRGSLNFNNQLHSEAFDFNLAFCIIKFYTDNLWVSRHGRINAFVSSKASKVIGHSFCIRFVQVFWFLNRHGFCIRFWIPVSISLLIIVSRQVSTPSRIVFQFAALVLVEARVRPKHTNIVQFAAHLD</sequence>
<proteinExistence type="predicted"/>
<dbReference type="AlphaFoldDB" id="A0AAV2AU33"/>
<comment type="caution">
    <text evidence="1">The sequence shown here is derived from an EMBL/GenBank/DDBJ whole genome shotgun (WGS) entry which is preliminary data.</text>
</comment>
<gene>
    <name evidence="1" type="ORF">LARSCL_LOCUS14175</name>
</gene>
<organism evidence="1 2">
    <name type="scientific">Larinioides sclopetarius</name>
    <dbReference type="NCBI Taxonomy" id="280406"/>
    <lineage>
        <taxon>Eukaryota</taxon>
        <taxon>Metazoa</taxon>
        <taxon>Ecdysozoa</taxon>
        <taxon>Arthropoda</taxon>
        <taxon>Chelicerata</taxon>
        <taxon>Arachnida</taxon>
        <taxon>Araneae</taxon>
        <taxon>Araneomorphae</taxon>
        <taxon>Entelegynae</taxon>
        <taxon>Araneoidea</taxon>
        <taxon>Araneidae</taxon>
        <taxon>Larinioides</taxon>
    </lineage>
</organism>
<accession>A0AAV2AU33</accession>
<dbReference type="Proteomes" id="UP001497382">
    <property type="component" value="Unassembled WGS sequence"/>
</dbReference>
<evidence type="ECO:0000313" key="1">
    <source>
        <dbReference type="EMBL" id="CAL1286308.1"/>
    </source>
</evidence>
<keyword evidence="2" id="KW-1185">Reference proteome</keyword>
<name>A0AAV2AU33_9ARAC</name>